<keyword evidence="4" id="KW-1185">Reference proteome</keyword>
<protein>
    <recommendedName>
        <fullName evidence="5">Dockerin type 1</fullName>
    </recommendedName>
</protein>
<dbReference type="RefSeq" id="WP_249863200.1">
    <property type="nucleotide sequence ID" value="NZ_CP027059.1"/>
</dbReference>
<keyword evidence="2" id="KW-0732">Signal</keyword>
<evidence type="ECO:0000256" key="1">
    <source>
        <dbReference type="SAM" id="MobiDB-lite"/>
    </source>
</evidence>
<evidence type="ECO:0000313" key="3">
    <source>
        <dbReference type="EMBL" id="UQZ80925.1"/>
    </source>
</evidence>
<feature type="region of interest" description="Disordered" evidence="1">
    <location>
        <begin position="633"/>
        <end position="672"/>
    </location>
</feature>
<accession>A0ABY4RF92</accession>
<evidence type="ECO:0000313" key="4">
    <source>
        <dbReference type="Proteomes" id="UP001057134"/>
    </source>
</evidence>
<feature type="chain" id="PRO_5047233326" description="Dockerin type 1" evidence="2">
    <location>
        <begin position="26"/>
        <end position="672"/>
    </location>
</feature>
<sequence length="672" mass="65601">MKRYSKTKRIAAALLALILVAGCSANTPDIAATTAASSSASAAVQSGGSASAAAVQLADASASESAGFDEDDALTSWSEDSSTAIALNGSGANVEGAGAKAEGNVVTITEAGTYVAKGALDGQIVVNAPKDAVVHLVLNGAQIHNNDGPAVHVKAADKTIVTLPEGTDNTLTDGAVYADTSDDAPTAALYSKGDLTINGGGKLSVQGNANDGITSKDDLKIMGGTISVKAADDGLIGRDLFAVQDGSITIEAGGDGVKTTNDTGEDKGKVAIAGGTLNITSANDGIQSAASLIIDGGMFHIVSGGGSAASIKTHQDQNQGPRGFNRQAAEQSQSAAAAQTQQNDSDSSSAKALKAAGDMAISGGEFEIDAADDAIHSNANIAILGGTYRLASGDDGIHADTSISISDGTIDISKSYEGIESMNIAISGGTIHLVASDDGLNGGGGSSGSDASKGGAGSANGMLTISGGYVYVDAEGDGLDSNGSIAMSGGTVIVNGPTRDGNGALDYDGTFDLSGGTLIAAGSSGMAQAPSETSPQRSFLMTFPSTLEGGTLVTITDGSGAEVAAFAPAKAFSSIVVSGANLKAGEEYTISTGGASSGTVQDGMYQGGTVSGSAKVVTFKLGDTVTYVNESGVTTANTGMGPGGGRGPGGAGGQGRPAGGGREAGQPGQPAK</sequence>
<name>A0ABY4RF92_9BACL</name>
<feature type="compositionally biased region" description="Gly residues" evidence="1">
    <location>
        <begin position="640"/>
        <end position="663"/>
    </location>
</feature>
<reference evidence="3" key="1">
    <citation type="submission" date="2018-02" db="EMBL/GenBank/DDBJ databases">
        <authorList>
            <person name="Kim S.-K."/>
            <person name="Jung H.-I."/>
            <person name="Lee S.-W."/>
        </authorList>
    </citation>
    <scope>NUCLEOTIDE SEQUENCE</scope>
    <source>
        <strain evidence="3">SK3146</strain>
    </source>
</reference>
<evidence type="ECO:0008006" key="5">
    <source>
        <dbReference type="Google" id="ProtNLM"/>
    </source>
</evidence>
<gene>
    <name evidence="3" type="ORF">SK3146_00081</name>
</gene>
<feature type="signal peptide" evidence="2">
    <location>
        <begin position="1"/>
        <end position="25"/>
    </location>
</feature>
<organism evidence="3 4">
    <name type="scientific">Paenibacillus konkukensis</name>
    <dbReference type="NCBI Taxonomy" id="2020716"/>
    <lineage>
        <taxon>Bacteria</taxon>
        <taxon>Bacillati</taxon>
        <taxon>Bacillota</taxon>
        <taxon>Bacilli</taxon>
        <taxon>Bacillales</taxon>
        <taxon>Paenibacillaceae</taxon>
        <taxon>Paenibacillus</taxon>
    </lineage>
</organism>
<dbReference type="PROSITE" id="PS51257">
    <property type="entry name" value="PROKAR_LIPOPROTEIN"/>
    <property type="match status" value="1"/>
</dbReference>
<dbReference type="InterPro" id="IPR025584">
    <property type="entry name" value="Cthe_2159"/>
</dbReference>
<dbReference type="EMBL" id="CP027059">
    <property type="protein sequence ID" value="UQZ80925.1"/>
    <property type="molecule type" value="Genomic_DNA"/>
</dbReference>
<dbReference type="Proteomes" id="UP001057134">
    <property type="component" value="Chromosome"/>
</dbReference>
<proteinExistence type="predicted"/>
<evidence type="ECO:0000256" key="2">
    <source>
        <dbReference type="SAM" id="SignalP"/>
    </source>
</evidence>
<dbReference type="Pfam" id="PF14262">
    <property type="entry name" value="Cthe_2159"/>
    <property type="match status" value="1"/>
</dbReference>
<reference evidence="3" key="2">
    <citation type="journal article" date="2021" name="J Anim Sci Technol">
        <title>Complete genome sequence of Paenibacillus konkukensis sp. nov. SK3146 as a potential probiotic strain.</title>
        <authorList>
            <person name="Jung H.I."/>
            <person name="Park S."/>
            <person name="Niu K.M."/>
            <person name="Lee S.W."/>
            <person name="Kothari D."/>
            <person name="Yi K.J."/>
            <person name="Kim S.K."/>
        </authorList>
    </citation>
    <scope>NUCLEOTIDE SEQUENCE</scope>
    <source>
        <strain evidence="3">SK3146</strain>
    </source>
</reference>